<dbReference type="InterPro" id="IPR011990">
    <property type="entry name" value="TPR-like_helical_dom_sf"/>
</dbReference>
<dbReference type="HOGENOM" id="CLU_019711_0_0_1"/>
<organism evidence="2 3">
    <name type="scientific">Scleroderma citrinum Foug A</name>
    <dbReference type="NCBI Taxonomy" id="1036808"/>
    <lineage>
        <taxon>Eukaryota</taxon>
        <taxon>Fungi</taxon>
        <taxon>Dikarya</taxon>
        <taxon>Basidiomycota</taxon>
        <taxon>Agaricomycotina</taxon>
        <taxon>Agaricomycetes</taxon>
        <taxon>Agaricomycetidae</taxon>
        <taxon>Boletales</taxon>
        <taxon>Sclerodermatineae</taxon>
        <taxon>Sclerodermataceae</taxon>
        <taxon>Scleroderma</taxon>
    </lineage>
</organism>
<evidence type="ECO:0000313" key="3">
    <source>
        <dbReference type="Proteomes" id="UP000053989"/>
    </source>
</evidence>
<name>A0A0C3AWT0_9AGAM</name>
<dbReference type="AlphaFoldDB" id="A0A0C3AWT0"/>
<dbReference type="Gene3D" id="1.25.40.10">
    <property type="entry name" value="Tetratricopeptide repeat domain"/>
    <property type="match status" value="2"/>
</dbReference>
<dbReference type="GO" id="GO:0034044">
    <property type="term" value="C:exomer complex"/>
    <property type="evidence" value="ECO:0007669"/>
    <property type="project" value="UniProtKB-ARBA"/>
</dbReference>
<evidence type="ECO:0000256" key="1">
    <source>
        <dbReference type="SAM" id="MobiDB-lite"/>
    </source>
</evidence>
<dbReference type="FunFam" id="1.25.40.10:FF:000149">
    <property type="entry name" value="Clathrin-coated vesiclec protein (Bud7)"/>
    <property type="match status" value="1"/>
</dbReference>
<dbReference type="Proteomes" id="UP000053989">
    <property type="component" value="Unassembled WGS sequence"/>
</dbReference>
<reference evidence="3" key="2">
    <citation type="submission" date="2015-01" db="EMBL/GenBank/DDBJ databases">
        <title>Evolutionary Origins and Diversification of the Mycorrhizal Mutualists.</title>
        <authorList>
            <consortium name="DOE Joint Genome Institute"/>
            <consortium name="Mycorrhizal Genomics Consortium"/>
            <person name="Kohler A."/>
            <person name="Kuo A."/>
            <person name="Nagy L.G."/>
            <person name="Floudas D."/>
            <person name="Copeland A."/>
            <person name="Barry K.W."/>
            <person name="Cichocki N."/>
            <person name="Veneault-Fourrey C."/>
            <person name="LaButti K."/>
            <person name="Lindquist E.A."/>
            <person name="Lipzen A."/>
            <person name="Lundell T."/>
            <person name="Morin E."/>
            <person name="Murat C."/>
            <person name="Riley R."/>
            <person name="Ohm R."/>
            <person name="Sun H."/>
            <person name="Tunlid A."/>
            <person name="Henrissat B."/>
            <person name="Grigoriev I.V."/>
            <person name="Hibbett D.S."/>
            <person name="Martin F."/>
        </authorList>
    </citation>
    <scope>NUCLEOTIDE SEQUENCE [LARGE SCALE GENOMIC DNA]</scope>
    <source>
        <strain evidence="3">Foug A</strain>
    </source>
</reference>
<dbReference type="Pfam" id="PF09295">
    <property type="entry name" value="ChAPs"/>
    <property type="match status" value="1"/>
</dbReference>
<dbReference type="SUPFAM" id="SSF48452">
    <property type="entry name" value="TPR-like"/>
    <property type="match status" value="1"/>
</dbReference>
<evidence type="ECO:0000313" key="2">
    <source>
        <dbReference type="EMBL" id="KIM69437.1"/>
    </source>
</evidence>
<reference evidence="2 3" key="1">
    <citation type="submission" date="2014-04" db="EMBL/GenBank/DDBJ databases">
        <authorList>
            <consortium name="DOE Joint Genome Institute"/>
            <person name="Kuo A."/>
            <person name="Kohler A."/>
            <person name="Nagy L.G."/>
            <person name="Floudas D."/>
            <person name="Copeland A."/>
            <person name="Barry K.W."/>
            <person name="Cichocki N."/>
            <person name="Veneault-Fourrey C."/>
            <person name="LaButti K."/>
            <person name="Lindquist E.A."/>
            <person name="Lipzen A."/>
            <person name="Lundell T."/>
            <person name="Morin E."/>
            <person name="Murat C."/>
            <person name="Sun H."/>
            <person name="Tunlid A."/>
            <person name="Henrissat B."/>
            <person name="Grigoriev I.V."/>
            <person name="Hibbett D.S."/>
            <person name="Martin F."/>
            <person name="Nordberg H.P."/>
            <person name="Cantor M.N."/>
            <person name="Hua S.X."/>
        </authorList>
    </citation>
    <scope>NUCLEOTIDE SEQUENCE [LARGE SCALE GENOMIC DNA]</scope>
    <source>
        <strain evidence="2 3">Foug A</strain>
    </source>
</reference>
<keyword evidence="3" id="KW-1185">Reference proteome</keyword>
<gene>
    <name evidence="2" type="ORF">SCLCIDRAFT_102876</name>
</gene>
<protein>
    <submittedName>
        <fullName evidence="2">Uncharacterized protein</fullName>
    </submittedName>
</protein>
<dbReference type="EMBL" id="KN822006">
    <property type="protein sequence ID" value="KIM69437.1"/>
    <property type="molecule type" value="Genomic_DNA"/>
</dbReference>
<feature type="region of interest" description="Disordered" evidence="1">
    <location>
        <begin position="446"/>
        <end position="530"/>
    </location>
</feature>
<dbReference type="InterPro" id="IPR015374">
    <property type="entry name" value="ChAPs"/>
</dbReference>
<dbReference type="InParanoid" id="A0A0C3AWT0"/>
<dbReference type="PANTHER" id="PTHR31975:SF1">
    <property type="entry name" value="BUD SITE SELECTION PROTEIN 7-RELATED"/>
    <property type="match status" value="1"/>
</dbReference>
<dbReference type="OrthoDB" id="434695at2759"/>
<sequence>MTEAVFKDIPELFEVEIGEALTARTESLATFRELGPPDLCYVVKSTGKTGQRDFGSFHFVSGVDASSSASLAAYINSLTYSLEDNSAWFSKGPVWKVRNGSYCCFNAFSRVDVRVDVKIPGGVNAYVVDLRGERHEATPDIWQETYVSALLRAILYSDDPAYWLDAYRKLDPITASEGEVRFLQAAEALFMKGWQVGSDPEIQVATIVSNHLTAGILKYFGGSGRWQQAANLFEKLSAREPEIASLLAKSYLGMNEEVKAVQIMSTAIRHTPRSYTLLHVQSDFLRSKGQIDWALKLAKEAVNCAPSEFVTWEKLTELYIDGKDYESALLTLNSCPMFTYNGRDTHRAIPTSRVNIPVKRQISDLLPEKQRTEDDEADPALLRLPAPGLRGTWARAYALLTRLVSDIGWDELLKTRSAVFVMEEEYRMQKVQADVQNAAFKQRTRSAAEGASDGGSTVIHEDGSVTKTSGGSKASELGGKTDDGGLSPSNSIPIIRVSTESDIEKELAESSRTTPNGKDEDGDGPSLASPTLEKPIAAAANEEVESSPSTPQELFSFTNKRLCERWLDNLFMVLYEDLRVWTIFRAEVAHFKTQHVAYRKTGMEWEILGDLGLRLHHKEEAKEAYQRCIETSRYSQKPWAKLLDMYAEEGDINHTIQAAIRVATYQHADFTEMTYPTLIARCFFKLGQIHGHAKISFTLLSMGLPENILKIMESYMQYGKTFKVEGYDF</sequence>
<dbReference type="GO" id="GO:0006893">
    <property type="term" value="P:Golgi to plasma membrane transport"/>
    <property type="evidence" value="ECO:0007669"/>
    <property type="project" value="TreeGrafter"/>
</dbReference>
<dbReference type="FunCoup" id="A0A0C3AWT0">
    <property type="interactions" value="19"/>
</dbReference>
<proteinExistence type="predicted"/>
<accession>A0A0C3AWT0</accession>
<dbReference type="STRING" id="1036808.A0A0C3AWT0"/>
<dbReference type="PANTHER" id="PTHR31975">
    <property type="entry name" value="BUD SITE SELECTION PROTEIN 7-RELATED"/>
    <property type="match status" value="1"/>
</dbReference>